<name>A0A560JNW2_9BRAD</name>
<feature type="domain" description="Cupin type-2" evidence="1">
    <location>
        <begin position="41"/>
        <end position="107"/>
    </location>
</feature>
<dbReference type="InterPro" id="IPR011051">
    <property type="entry name" value="RmlC_Cupin_sf"/>
</dbReference>
<dbReference type="Proteomes" id="UP000315914">
    <property type="component" value="Unassembled WGS sequence"/>
</dbReference>
<sequence>MHVVRFTEAPAYTAAGHHDMAMVRLQGREAGPSSDLWAGVSVIAPGGGTTLSASAPEKIYVVLDGTLSISNGEHEVAIGRWDSCRIAGGEERRLVNRTSSPVTVLLVMPLSGDERVPPQVG</sequence>
<evidence type="ECO:0000313" key="3">
    <source>
        <dbReference type="Proteomes" id="UP000315914"/>
    </source>
</evidence>
<dbReference type="SUPFAM" id="SSF51182">
    <property type="entry name" value="RmlC-like cupins"/>
    <property type="match status" value="1"/>
</dbReference>
<comment type="caution">
    <text evidence="2">The sequence shown here is derived from an EMBL/GenBank/DDBJ whole genome shotgun (WGS) entry which is preliminary data.</text>
</comment>
<dbReference type="CDD" id="cd20299">
    <property type="entry name" value="cupin_YP766765-like"/>
    <property type="match status" value="1"/>
</dbReference>
<dbReference type="InterPro" id="IPR013096">
    <property type="entry name" value="Cupin_2"/>
</dbReference>
<accession>A0A560JNW2</accession>
<protein>
    <recommendedName>
        <fullName evidence="1">Cupin type-2 domain-containing protein</fullName>
    </recommendedName>
</protein>
<dbReference type="Gene3D" id="2.60.120.10">
    <property type="entry name" value="Jelly Rolls"/>
    <property type="match status" value="1"/>
</dbReference>
<organism evidence="2 3">
    <name type="scientific">Bradyrhizobium sacchari</name>
    <dbReference type="NCBI Taxonomy" id="1399419"/>
    <lineage>
        <taxon>Bacteria</taxon>
        <taxon>Pseudomonadati</taxon>
        <taxon>Pseudomonadota</taxon>
        <taxon>Alphaproteobacteria</taxon>
        <taxon>Hyphomicrobiales</taxon>
        <taxon>Nitrobacteraceae</taxon>
        <taxon>Bradyrhizobium</taxon>
    </lineage>
</organism>
<dbReference type="STRING" id="1399419.A5906_39835"/>
<dbReference type="InterPro" id="IPR014710">
    <property type="entry name" value="RmlC-like_jellyroll"/>
</dbReference>
<keyword evidence="3" id="KW-1185">Reference proteome</keyword>
<dbReference type="OrthoDB" id="2886949at2"/>
<dbReference type="RefSeq" id="WP_080137364.1">
    <property type="nucleotide sequence ID" value="NZ_LWIG01000015.1"/>
</dbReference>
<dbReference type="Pfam" id="PF07883">
    <property type="entry name" value="Cupin_2"/>
    <property type="match status" value="1"/>
</dbReference>
<evidence type="ECO:0000259" key="1">
    <source>
        <dbReference type="Pfam" id="PF07883"/>
    </source>
</evidence>
<reference evidence="2 3" key="1">
    <citation type="submission" date="2019-06" db="EMBL/GenBank/DDBJ databases">
        <title>Genomic Encyclopedia of Type Strains, Phase IV (KMG-V): Genome sequencing to study the core and pangenomes of soil and plant-associated prokaryotes.</title>
        <authorList>
            <person name="Whitman W."/>
        </authorList>
    </citation>
    <scope>NUCLEOTIDE SEQUENCE [LARGE SCALE GENOMIC DNA]</scope>
    <source>
        <strain evidence="2 3">BR 10556</strain>
    </source>
</reference>
<dbReference type="EMBL" id="VITW01000006">
    <property type="protein sequence ID" value="TWB72871.1"/>
    <property type="molecule type" value="Genomic_DNA"/>
</dbReference>
<evidence type="ECO:0000313" key="2">
    <source>
        <dbReference type="EMBL" id="TWB72871.1"/>
    </source>
</evidence>
<gene>
    <name evidence="2" type="ORF">FBZ95_106586</name>
</gene>
<proteinExistence type="predicted"/>
<dbReference type="AlphaFoldDB" id="A0A560JNW2"/>